<reference evidence="1" key="1">
    <citation type="submission" date="2022-04" db="EMBL/GenBank/DDBJ databases">
        <title>A functionally conserved STORR gene fusion in Papaver species that diverged 16.8 million years ago.</title>
        <authorList>
            <person name="Catania T."/>
        </authorList>
    </citation>
    <scope>NUCLEOTIDE SEQUENCE</scope>
    <source>
        <strain evidence="1">S-188037</strain>
    </source>
</reference>
<comment type="caution">
    <text evidence="1">The sequence shown here is derived from an EMBL/GenBank/DDBJ whole genome shotgun (WGS) entry which is preliminary data.</text>
</comment>
<sequence length="143" mass="16267">MVLTWPSLDGNEVSKAQHGCIDCLALMICAELQLQTLSSFEIAFTYCDYRLCNYFLLDLLRLSIKPREECSDKEKMAGVKLMASLMDFLVEVAKFSCCSLFPNFPPRHKASDKGEAKFILDISFSAHADCGYWVLGCIFWWVL</sequence>
<accession>A0AAD4SVZ6</accession>
<evidence type="ECO:0000313" key="1">
    <source>
        <dbReference type="EMBL" id="KAI3923722.1"/>
    </source>
</evidence>
<keyword evidence="2" id="KW-1185">Reference proteome</keyword>
<dbReference type="AlphaFoldDB" id="A0AAD4SVZ6"/>
<dbReference type="PANTHER" id="PTHR37743:SF1">
    <property type="entry name" value="ARM REPEAT SUPERFAMILY PROTEIN"/>
    <property type="match status" value="1"/>
</dbReference>
<evidence type="ECO:0000313" key="2">
    <source>
        <dbReference type="Proteomes" id="UP001202328"/>
    </source>
</evidence>
<protein>
    <submittedName>
        <fullName evidence="1">Uncharacterized protein</fullName>
    </submittedName>
</protein>
<proteinExistence type="predicted"/>
<dbReference type="EMBL" id="JAJJMB010008429">
    <property type="protein sequence ID" value="KAI3923722.1"/>
    <property type="molecule type" value="Genomic_DNA"/>
</dbReference>
<dbReference type="Proteomes" id="UP001202328">
    <property type="component" value="Unassembled WGS sequence"/>
</dbReference>
<gene>
    <name evidence="1" type="ORF">MKW98_011352</name>
</gene>
<organism evidence="1 2">
    <name type="scientific">Papaver atlanticum</name>
    <dbReference type="NCBI Taxonomy" id="357466"/>
    <lineage>
        <taxon>Eukaryota</taxon>
        <taxon>Viridiplantae</taxon>
        <taxon>Streptophyta</taxon>
        <taxon>Embryophyta</taxon>
        <taxon>Tracheophyta</taxon>
        <taxon>Spermatophyta</taxon>
        <taxon>Magnoliopsida</taxon>
        <taxon>Ranunculales</taxon>
        <taxon>Papaveraceae</taxon>
        <taxon>Papaveroideae</taxon>
        <taxon>Papaver</taxon>
    </lineage>
</organism>
<dbReference type="PANTHER" id="PTHR37743">
    <property type="entry name" value="ARM REPEAT SUPERFAMILY PROTEIN"/>
    <property type="match status" value="1"/>
</dbReference>
<name>A0AAD4SVZ6_9MAGN</name>